<evidence type="ECO:0000313" key="2">
    <source>
        <dbReference type="EMBL" id="MBD3906994.1"/>
    </source>
</evidence>
<dbReference type="Proteomes" id="UP000603715">
    <property type="component" value="Unassembled WGS sequence"/>
</dbReference>
<evidence type="ECO:0000313" key="5">
    <source>
        <dbReference type="Proteomes" id="UP001107960"/>
    </source>
</evidence>
<feature type="coiled-coil region" evidence="1">
    <location>
        <begin position="158"/>
        <end position="188"/>
    </location>
</feature>
<dbReference type="EMBL" id="JAJJML010000001">
    <property type="protein sequence ID" value="MCC9036391.1"/>
    <property type="molecule type" value="Genomic_DNA"/>
</dbReference>
<dbReference type="EMBL" id="JACXXP010000047">
    <property type="protein sequence ID" value="MBD3906994.1"/>
    <property type="molecule type" value="Genomic_DNA"/>
</dbReference>
<comment type="caution">
    <text evidence="3">The sequence shown here is derived from an EMBL/GenBank/DDBJ whole genome shotgun (WGS) entry which is preliminary data.</text>
</comment>
<organism evidence="3 5">
    <name type="scientific">Chryseobacterium muglaense</name>
    <dbReference type="NCBI Taxonomy" id="2893752"/>
    <lineage>
        <taxon>Bacteria</taxon>
        <taxon>Pseudomonadati</taxon>
        <taxon>Bacteroidota</taxon>
        <taxon>Flavobacteriia</taxon>
        <taxon>Flavobacteriales</taxon>
        <taxon>Weeksellaceae</taxon>
        <taxon>Chryseobacterium group</taxon>
        <taxon>Chryseobacterium</taxon>
    </lineage>
</organism>
<keyword evidence="1" id="KW-0175">Coiled coil</keyword>
<reference evidence="3" key="1">
    <citation type="submission" date="2021-11" db="EMBL/GenBank/DDBJ databases">
        <title>Description of novel Chryseobacterium species.</title>
        <authorList>
            <person name="Saticioglu I.B."/>
            <person name="Ay H."/>
            <person name="Altun S."/>
            <person name="Duman M."/>
        </authorList>
    </citation>
    <scope>NUCLEOTIDE SEQUENCE</scope>
    <source>
        <strain evidence="3">C-39</strain>
    </source>
</reference>
<proteinExistence type="predicted"/>
<dbReference type="RefSeq" id="WP_191181363.1">
    <property type="nucleotide sequence ID" value="NZ_JACXXP010000047.1"/>
</dbReference>
<sequence length="188" mass="22190">MKITLDDIEQFSVPLEDYISNWVFMDENDKLAPAEHQDQIFALTKEAANFLWDFDMQLGIECSEKYFKVITIFESGTAKTAEIKKFLYNLGIPFSHKVFIAMQPDTGFVLTWKMVIKYSHNLFFGYDQVVRDRTLNWALQFDHDDIFTFGKDIIFDAAKEKQKNIEKIDNALKEMAERKKQQENYLKQ</sequence>
<accession>A0A9Q3UZL3</accession>
<evidence type="ECO:0000313" key="3">
    <source>
        <dbReference type="EMBL" id="MCC9036391.1"/>
    </source>
</evidence>
<keyword evidence="4" id="KW-1185">Reference proteome</keyword>
<name>A0A9Q3UZL3_9FLAO</name>
<dbReference type="AlphaFoldDB" id="A0A9Q3UZL3"/>
<evidence type="ECO:0000256" key="1">
    <source>
        <dbReference type="SAM" id="Coils"/>
    </source>
</evidence>
<evidence type="ECO:0000313" key="4">
    <source>
        <dbReference type="Proteomes" id="UP000603715"/>
    </source>
</evidence>
<dbReference type="Proteomes" id="UP001107960">
    <property type="component" value="Unassembled WGS sequence"/>
</dbReference>
<gene>
    <name evidence="2" type="ORF">IEW27_20635</name>
    <name evidence="3" type="ORF">LNP80_19420</name>
</gene>
<reference evidence="2" key="3">
    <citation type="submission" date="2024-05" db="EMBL/GenBank/DDBJ databases">
        <title>Description of novel Chryseobacterium sp. strain C-2.</title>
        <authorList>
            <person name="Saticioglu I.B."/>
        </authorList>
    </citation>
    <scope>NUCLEOTIDE SEQUENCE</scope>
    <source>
        <strain evidence="2">C-2</strain>
    </source>
</reference>
<reference evidence="4" key="2">
    <citation type="submission" date="2023-07" db="EMBL/GenBank/DDBJ databases">
        <title>Description of novel Chryseobacterium sp. strain C-2.</title>
        <authorList>
            <person name="Saticioglu I.B."/>
        </authorList>
    </citation>
    <scope>NUCLEOTIDE SEQUENCE [LARGE SCALE GENOMIC DNA]</scope>
    <source>
        <strain evidence="4">C-2</strain>
    </source>
</reference>
<protein>
    <submittedName>
        <fullName evidence="3">Uncharacterized protein</fullName>
    </submittedName>
</protein>